<accession>A0A3S5BDA9</accession>
<protein>
    <recommendedName>
        <fullName evidence="4">UBZ4-type domain-containing protein</fullName>
    </recommendedName>
</protein>
<dbReference type="EMBL" id="CAAALY010282946">
    <property type="protein sequence ID" value="VEL43582.1"/>
    <property type="molecule type" value="Genomic_DNA"/>
</dbReference>
<reference evidence="2" key="1">
    <citation type="submission" date="2018-11" db="EMBL/GenBank/DDBJ databases">
        <authorList>
            <consortium name="Pathogen Informatics"/>
        </authorList>
    </citation>
    <scope>NUCLEOTIDE SEQUENCE</scope>
</reference>
<gene>
    <name evidence="2" type="ORF">PXEA_LOCUS37022</name>
</gene>
<dbReference type="AlphaFoldDB" id="A0A3S5BDA9"/>
<evidence type="ECO:0000313" key="2">
    <source>
        <dbReference type="EMBL" id="VEL43582.1"/>
    </source>
</evidence>
<organism evidence="2 3">
    <name type="scientific">Protopolystoma xenopodis</name>
    <dbReference type="NCBI Taxonomy" id="117903"/>
    <lineage>
        <taxon>Eukaryota</taxon>
        <taxon>Metazoa</taxon>
        <taxon>Spiralia</taxon>
        <taxon>Lophotrochozoa</taxon>
        <taxon>Platyhelminthes</taxon>
        <taxon>Monogenea</taxon>
        <taxon>Polyopisthocotylea</taxon>
        <taxon>Polystomatidea</taxon>
        <taxon>Polystomatidae</taxon>
        <taxon>Protopolystoma</taxon>
    </lineage>
</organism>
<feature type="compositionally biased region" description="Polar residues" evidence="1">
    <location>
        <begin position="16"/>
        <end position="27"/>
    </location>
</feature>
<comment type="caution">
    <text evidence="2">The sequence shown here is derived from an EMBL/GenBank/DDBJ whole genome shotgun (WGS) entry which is preliminary data.</text>
</comment>
<feature type="region of interest" description="Disordered" evidence="1">
    <location>
        <begin position="1"/>
        <end position="27"/>
    </location>
</feature>
<dbReference type="OrthoDB" id="1747274at2759"/>
<evidence type="ECO:0000256" key="1">
    <source>
        <dbReference type="SAM" id="MobiDB-lite"/>
    </source>
</evidence>
<name>A0A3S5BDA9_9PLAT</name>
<evidence type="ECO:0008006" key="4">
    <source>
        <dbReference type="Google" id="ProtNLM"/>
    </source>
</evidence>
<sequence length="123" mass="13630">MCTPALSAVSKPEPPSTSKRPFSQCDPSSNALTEVNGKLMMVICPVCNHHLKFNLHLDDCLSRQAVSEAVRQTYLSETNTTTEMANQSLPLSKDDCLENESPMGLLIDTCDCYDQMRRKHVAP</sequence>
<keyword evidence="3" id="KW-1185">Reference proteome</keyword>
<dbReference type="Proteomes" id="UP000784294">
    <property type="component" value="Unassembled WGS sequence"/>
</dbReference>
<evidence type="ECO:0000313" key="3">
    <source>
        <dbReference type="Proteomes" id="UP000784294"/>
    </source>
</evidence>
<proteinExistence type="predicted"/>